<dbReference type="PANTHER" id="PTHR33365">
    <property type="entry name" value="YALI0B05434P"/>
    <property type="match status" value="1"/>
</dbReference>
<keyword evidence="4" id="KW-1185">Reference proteome</keyword>
<evidence type="ECO:0000313" key="3">
    <source>
        <dbReference type="EMBL" id="KAK1565912.1"/>
    </source>
</evidence>
<dbReference type="AlphaFoldDB" id="A0AAD8PJG5"/>
<gene>
    <name evidence="3" type="ORF">LY79DRAFT_529812</name>
</gene>
<evidence type="ECO:0000256" key="1">
    <source>
        <dbReference type="ARBA" id="ARBA00004685"/>
    </source>
</evidence>
<comment type="pathway">
    <text evidence="1">Mycotoxin biosynthesis.</text>
</comment>
<proteinExistence type="inferred from homology"/>
<comment type="caution">
    <text evidence="3">The sequence shown here is derived from an EMBL/GenBank/DDBJ whole genome shotgun (WGS) entry which is preliminary data.</text>
</comment>
<organism evidence="3 4">
    <name type="scientific">Colletotrichum navitas</name>
    <dbReference type="NCBI Taxonomy" id="681940"/>
    <lineage>
        <taxon>Eukaryota</taxon>
        <taxon>Fungi</taxon>
        <taxon>Dikarya</taxon>
        <taxon>Ascomycota</taxon>
        <taxon>Pezizomycotina</taxon>
        <taxon>Sordariomycetes</taxon>
        <taxon>Hypocreomycetidae</taxon>
        <taxon>Glomerellales</taxon>
        <taxon>Glomerellaceae</taxon>
        <taxon>Colletotrichum</taxon>
        <taxon>Colletotrichum graminicola species complex</taxon>
    </lineage>
</organism>
<name>A0AAD8PJG5_9PEZI</name>
<dbReference type="EMBL" id="JAHLJV010000178">
    <property type="protein sequence ID" value="KAK1565912.1"/>
    <property type="molecule type" value="Genomic_DNA"/>
</dbReference>
<reference evidence="3" key="1">
    <citation type="submission" date="2021-06" db="EMBL/GenBank/DDBJ databases">
        <title>Comparative genomics, transcriptomics and evolutionary studies reveal genomic signatures of adaptation to plant cell wall in hemibiotrophic fungi.</title>
        <authorList>
            <consortium name="DOE Joint Genome Institute"/>
            <person name="Baroncelli R."/>
            <person name="Diaz J.F."/>
            <person name="Benocci T."/>
            <person name="Peng M."/>
            <person name="Battaglia E."/>
            <person name="Haridas S."/>
            <person name="Andreopoulos W."/>
            <person name="Labutti K."/>
            <person name="Pangilinan J."/>
            <person name="Floch G.L."/>
            <person name="Makela M.R."/>
            <person name="Henrissat B."/>
            <person name="Grigoriev I.V."/>
            <person name="Crouch J.A."/>
            <person name="De Vries R.P."/>
            <person name="Sukno S.A."/>
            <person name="Thon M.R."/>
        </authorList>
    </citation>
    <scope>NUCLEOTIDE SEQUENCE</scope>
    <source>
        <strain evidence="3">CBS 125086</strain>
    </source>
</reference>
<accession>A0AAD8PJG5</accession>
<evidence type="ECO:0000313" key="4">
    <source>
        <dbReference type="Proteomes" id="UP001230504"/>
    </source>
</evidence>
<dbReference type="RefSeq" id="XP_060407163.1">
    <property type="nucleotide sequence ID" value="XM_060556146.1"/>
</dbReference>
<comment type="similarity">
    <text evidence="2">Belongs to the ustYa family.</text>
</comment>
<evidence type="ECO:0000256" key="2">
    <source>
        <dbReference type="ARBA" id="ARBA00035112"/>
    </source>
</evidence>
<protein>
    <submittedName>
        <fullName evidence="3">Uncharacterized protein</fullName>
    </submittedName>
</protein>
<dbReference type="GeneID" id="85440386"/>
<dbReference type="GO" id="GO:0043386">
    <property type="term" value="P:mycotoxin biosynthetic process"/>
    <property type="evidence" value="ECO:0007669"/>
    <property type="project" value="InterPro"/>
</dbReference>
<dbReference type="Pfam" id="PF11807">
    <property type="entry name" value="UstYa"/>
    <property type="match status" value="1"/>
</dbReference>
<sequence>SMDVIHSLHCLNMLRKGIYADHYYPPSQRGTHMINRALDHCIEHIRQALQCHADLTPLVYSWDEDRQSGTPIWSSTHTCRDFEKLLTWDLTRRGKSLYSGRHR</sequence>
<dbReference type="PANTHER" id="PTHR33365:SF4">
    <property type="entry name" value="CYCLOCHLOROTINE BIOSYNTHESIS PROTEIN O"/>
    <property type="match status" value="1"/>
</dbReference>
<dbReference type="InterPro" id="IPR021765">
    <property type="entry name" value="UstYa-like"/>
</dbReference>
<feature type="non-terminal residue" evidence="3">
    <location>
        <position position="103"/>
    </location>
</feature>
<dbReference type="Proteomes" id="UP001230504">
    <property type="component" value="Unassembled WGS sequence"/>
</dbReference>